<keyword evidence="6" id="KW-1185">Reference proteome</keyword>
<dbReference type="InterPro" id="IPR036188">
    <property type="entry name" value="FAD/NAD-bd_sf"/>
</dbReference>
<dbReference type="Gene3D" id="3.30.70.2450">
    <property type="match status" value="1"/>
</dbReference>
<protein>
    <submittedName>
        <fullName evidence="5">2-polyprenyl-6-methoxyphenol hydroxylase-like FAD-dependent oxidoreductase</fullName>
    </submittedName>
</protein>
<dbReference type="InterPro" id="IPR050641">
    <property type="entry name" value="RIFMO-like"/>
</dbReference>
<evidence type="ECO:0000256" key="1">
    <source>
        <dbReference type="ARBA" id="ARBA00001974"/>
    </source>
</evidence>
<gene>
    <name evidence="5" type="ORF">EV645_6808</name>
</gene>
<dbReference type="GO" id="GO:0016709">
    <property type="term" value="F:oxidoreductase activity, acting on paired donors, with incorporation or reduction of molecular oxygen, NAD(P)H as one donor, and incorporation of one atom of oxygen"/>
    <property type="evidence" value="ECO:0007669"/>
    <property type="project" value="UniProtKB-ARBA"/>
</dbReference>
<dbReference type="PANTHER" id="PTHR43004">
    <property type="entry name" value="TRK SYSTEM POTASSIUM UPTAKE PROTEIN"/>
    <property type="match status" value="1"/>
</dbReference>
<sequence>METFDVVIAGCGPTGAMLAAELRLHDVRVLVLDKETEPASIVRIVGLHIRSLEVLAMRGLLDRMLERGRKRPAGGFFAAINKPAPADLDSAHAYLLGIPQPVVVQLLEEHAIHRGAQVRRGCAVVGFEQDDKGVTAELDNGEQLRSRYLVGCDGSRSTVRKLLGVGFPGEPSRNETLMGELELDVPQDELAAKVTEVRETYKTFSITPFADGIYRVVIPVAGVSERAEPTLDDFRQHLRTIAGTDFGAHSPHWLSRFGDATRLAERYRIRRVLLAGDAAHIHPPTGGQGLNLGIQDAFNLGWKLAAEIRGWAPETLLDTYEAERHPVAEDVLDNTRAQMELLSTDPGPQAVRRLLTELMDFVEVNRHLIEKITAIDIRYDFGEGPDLQGRRLRDLKTKHGNLYDLLHHGRGLLLDRTEHLTTDGWSDRVDHLTDPTVAVDAPALLLRPDGHIAWLGTNQQDLTTQLTRWFGAGVTG</sequence>
<keyword evidence="3" id="KW-0274">FAD</keyword>
<dbReference type="EMBL" id="SHKR01000016">
    <property type="protein sequence ID" value="RZU10346.1"/>
    <property type="molecule type" value="Genomic_DNA"/>
</dbReference>
<dbReference type="PRINTS" id="PR00420">
    <property type="entry name" value="RNGMNOXGNASE"/>
</dbReference>
<dbReference type="RefSeq" id="WP_242000818.1">
    <property type="nucleotide sequence ID" value="NZ_SHKR01000016.1"/>
</dbReference>
<dbReference type="SUPFAM" id="SSF51905">
    <property type="entry name" value="FAD/NAD(P)-binding domain"/>
    <property type="match status" value="1"/>
</dbReference>
<dbReference type="Pfam" id="PF01494">
    <property type="entry name" value="FAD_binding_3"/>
    <property type="match status" value="1"/>
</dbReference>
<dbReference type="PANTHER" id="PTHR43004:SF19">
    <property type="entry name" value="BINDING MONOOXYGENASE, PUTATIVE (JCVI)-RELATED"/>
    <property type="match status" value="1"/>
</dbReference>
<evidence type="ECO:0000259" key="4">
    <source>
        <dbReference type="Pfam" id="PF01494"/>
    </source>
</evidence>
<evidence type="ECO:0000256" key="3">
    <source>
        <dbReference type="ARBA" id="ARBA00022827"/>
    </source>
</evidence>
<evidence type="ECO:0000313" key="5">
    <source>
        <dbReference type="EMBL" id="RZU10346.1"/>
    </source>
</evidence>
<dbReference type="InterPro" id="IPR002938">
    <property type="entry name" value="FAD-bd"/>
</dbReference>
<dbReference type="AlphaFoldDB" id="A0A4V6MEY9"/>
<dbReference type="Gene3D" id="3.50.50.60">
    <property type="entry name" value="FAD/NAD(P)-binding domain"/>
    <property type="match status" value="1"/>
</dbReference>
<accession>A0A4V6MEY9</accession>
<dbReference type="Gene3D" id="3.40.30.120">
    <property type="match status" value="1"/>
</dbReference>
<dbReference type="NCBIfam" id="NF033145">
    <property type="entry name" value="rif_monoox"/>
    <property type="match status" value="1"/>
</dbReference>
<name>A0A4V6MEY9_9ACTN</name>
<evidence type="ECO:0000313" key="6">
    <source>
        <dbReference type="Proteomes" id="UP000292027"/>
    </source>
</evidence>
<comment type="caution">
    <text evidence="5">The sequence shown here is derived from an EMBL/GenBank/DDBJ whole genome shotgun (WGS) entry which is preliminary data.</text>
</comment>
<feature type="domain" description="FAD-binding" evidence="4">
    <location>
        <begin position="4"/>
        <end position="335"/>
    </location>
</feature>
<evidence type="ECO:0000256" key="2">
    <source>
        <dbReference type="ARBA" id="ARBA00022630"/>
    </source>
</evidence>
<dbReference type="Proteomes" id="UP000292027">
    <property type="component" value="Unassembled WGS sequence"/>
</dbReference>
<dbReference type="GO" id="GO:0071949">
    <property type="term" value="F:FAD binding"/>
    <property type="evidence" value="ECO:0007669"/>
    <property type="project" value="InterPro"/>
</dbReference>
<proteinExistence type="predicted"/>
<dbReference type="Pfam" id="PF21274">
    <property type="entry name" value="Rng_hyd_C"/>
    <property type="match status" value="1"/>
</dbReference>
<comment type="cofactor">
    <cofactor evidence="1">
        <name>FAD</name>
        <dbReference type="ChEBI" id="CHEBI:57692"/>
    </cofactor>
</comment>
<organism evidence="5 6">
    <name type="scientific">Kribbella rubisoli</name>
    <dbReference type="NCBI Taxonomy" id="3075929"/>
    <lineage>
        <taxon>Bacteria</taxon>
        <taxon>Bacillati</taxon>
        <taxon>Actinomycetota</taxon>
        <taxon>Actinomycetes</taxon>
        <taxon>Propionibacteriales</taxon>
        <taxon>Kribbellaceae</taxon>
        <taxon>Kribbella</taxon>
    </lineage>
</organism>
<keyword evidence="2" id="KW-0285">Flavoprotein</keyword>
<reference evidence="5 6" key="1">
    <citation type="journal article" date="2015" name="Stand. Genomic Sci.">
        <title>Genomic Encyclopedia of Bacterial and Archaeal Type Strains, Phase III: the genomes of soil and plant-associated and newly described type strains.</title>
        <authorList>
            <person name="Whitman W.B."/>
            <person name="Woyke T."/>
            <person name="Klenk H.P."/>
            <person name="Zhou Y."/>
            <person name="Lilburn T.G."/>
            <person name="Beck B.J."/>
            <person name="De Vos P."/>
            <person name="Vandamme P."/>
            <person name="Eisen J.A."/>
            <person name="Garrity G."/>
            <person name="Hugenholtz P."/>
            <person name="Kyrpides N.C."/>
        </authorList>
    </citation>
    <scope>NUCLEOTIDE SEQUENCE [LARGE SCALE GENOMIC DNA]</scope>
    <source>
        <strain evidence="5 6">VKM Ac-2540</strain>
    </source>
</reference>